<comment type="caution">
    <text evidence="1">The sequence shown here is derived from an EMBL/GenBank/DDBJ whole genome shotgun (WGS) entry which is preliminary data.</text>
</comment>
<evidence type="ECO:0000313" key="1">
    <source>
        <dbReference type="EMBL" id="ERI78092.1"/>
    </source>
</evidence>
<name>A0ABC9TZC8_CLOSY</name>
<protein>
    <submittedName>
        <fullName evidence="1">Uncharacterized protein</fullName>
    </submittedName>
</protein>
<dbReference type="EMBL" id="AWSU01000132">
    <property type="protein sequence ID" value="ERI78092.1"/>
    <property type="molecule type" value="Genomic_DNA"/>
</dbReference>
<organism evidence="1 2">
    <name type="scientific">[Clostridium] symbiosum ATCC 14940</name>
    <dbReference type="NCBI Taxonomy" id="411472"/>
    <lineage>
        <taxon>Bacteria</taxon>
        <taxon>Bacillati</taxon>
        <taxon>Bacillota</taxon>
        <taxon>Clostridia</taxon>
        <taxon>Lachnospirales</taxon>
        <taxon>Lachnospiraceae</taxon>
        <taxon>Otoolea</taxon>
    </lineage>
</organism>
<gene>
    <name evidence="1" type="ORF">CLOSYM_01672</name>
</gene>
<dbReference type="AlphaFoldDB" id="A0ABC9TZC8"/>
<proteinExistence type="predicted"/>
<dbReference type="Proteomes" id="UP000016491">
    <property type="component" value="Unassembled WGS sequence"/>
</dbReference>
<reference evidence="1 2" key="1">
    <citation type="submission" date="2013-07" db="EMBL/GenBank/DDBJ databases">
        <authorList>
            <person name="Weinstock G."/>
            <person name="Sodergren E."/>
            <person name="Wylie T."/>
            <person name="Fulton L."/>
            <person name="Fulton R."/>
            <person name="Fronick C."/>
            <person name="O'Laughlin M."/>
            <person name="Godfrey J."/>
            <person name="Miner T."/>
            <person name="Herter B."/>
            <person name="Appelbaum E."/>
            <person name="Cordes M."/>
            <person name="Lek S."/>
            <person name="Wollam A."/>
            <person name="Pepin K.H."/>
            <person name="Palsikar V.B."/>
            <person name="Mitreva M."/>
            <person name="Wilson R.K."/>
        </authorList>
    </citation>
    <scope>NUCLEOTIDE SEQUENCE [LARGE SCALE GENOMIC DNA]</scope>
    <source>
        <strain evidence="1 2">ATCC 14940</strain>
    </source>
</reference>
<sequence>MKAVGGNYNILIFRPGGQAVELYGFPWIACAQEGADAFYSALFKFFTAADMGMGIT</sequence>
<evidence type="ECO:0000313" key="2">
    <source>
        <dbReference type="Proteomes" id="UP000016491"/>
    </source>
</evidence>
<accession>A0ABC9TZC8</accession>